<protein>
    <recommendedName>
        <fullName evidence="4">Transmembrane protein</fullName>
    </recommendedName>
</protein>
<proteinExistence type="predicted"/>
<gene>
    <name evidence="2" type="ORF">TRFO_04135</name>
</gene>
<dbReference type="EMBL" id="MLAK01000605">
    <property type="protein sequence ID" value="OHT10640.1"/>
    <property type="molecule type" value="Genomic_DNA"/>
</dbReference>
<dbReference type="Pfam" id="PF19069">
    <property type="entry name" value="DUF5765"/>
    <property type="match status" value="1"/>
</dbReference>
<name>A0A1J4KI80_9EUKA</name>
<dbReference type="RefSeq" id="XP_068363776.1">
    <property type="nucleotide sequence ID" value="XM_068491711.1"/>
</dbReference>
<dbReference type="Proteomes" id="UP000179807">
    <property type="component" value="Unassembled WGS sequence"/>
</dbReference>
<dbReference type="GeneID" id="94826415"/>
<keyword evidence="1" id="KW-1133">Transmembrane helix</keyword>
<evidence type="ECO:0008006" key="4">
    <source>
        <dbReference type="Google" id="ProtNLM"/>
    </source>
</evidence>
<keyword evidence="1" id="KW-0472">Membrane</keyword>
<feature type="transmembrane region" description="Helical" evidence="1">
    <location>
        <begin position="220"/>
        <end position="242"/>
    </location>
</feature>
<sequence>MCFNKEMTLGFSLFACVLGTWVIRGKGIWDCAQWRRVRISACLFWFAFMEFLQFVQYLVIDDCSSMTNKIWTALGWIHICFQPLFSNIAFSALDKKNLERNTPRNETWTYIIRFSFLAGLAMSLRILIPAIYDKQTWFPLCDPEIEGVCGPRTCSTTGFYHVQWEFFMLKPLYPFPNIAMHFLNMFVAPILMGQAAGSILLFLTGPFIAVFFPARDGERAAIWCFFSIAESFITIMTQYLAVRNAQKKTLKKMK</sequence>
<evidence type="ECO:0000313" key="2">
    <source>
        <dbReference type="EMBL" id="OHT10640.1"/>
    </source>
</evidence>
<evidence type="ECO:0000256" key="1">
    <source>
        <dbReference type="SAM" id="Phobius"/>
    </source>
</evidence>
<comment type="caution">
    <text evidence="2">The sequence shown here is derived from an EMBL/GenBank/DDBJ whole genome shotgun (WGS) entry which is preliminary data.</text>
</comment>
<dbReference type="VEuPathDB" id="TrichDB:TRFO_04135"/>
<organism evidence="2 3">
    <name type="scientific">Tritrichomonas foetus</name>
    <dbReference type="NCBI Taxonomy" id="1144522"/>
    <lineage>
        <taxon>Eukaryota</taxon>
        <taxon>Metamonada</taxon>
        <taxon>Parabasalia</taxon>
        <taxon>Tritrichomonadida</taxon>
        <taxon>Tritrichomonadidae</taxon>
        <taxon>Tritrichomonas</taxon>
    </lineage>
</organism>
<accession>A0A1J4KI80</accession>
<dbReference type="AlphaFoldDB" id="A0A1J4KI80"/>
<feature type="transmembrane region" description="Helical" evidence="1">
    <location>
        <begin position="70"/>
        <end position="90"/>
    </location>
</feature>
<dbReference type="InterPro" id="IPR043912">
    <property type="entry name" value="DUF5765"/>
</dbReference>
<keyword evidence="3" id="KW-1185">Reference proteome</keyword>
<dbReference type="OrthoDB" id="10267839at2759"/>
<feature type="transmembrane region" description="Helical" evidence="1">
    <location>
        <begin position="35"/>
        <end position="58"/>
    </location>
</feature>
<feature type="transmembrane region" description="Helical" evidence="1">
    <location>
        <begin position="190"/>
        <end position="214"/>
    </location>
</feature>
<evidence type="ECO:0000313" key="3">
    <source>
        <dbReference type="Proteomes" id="UP000179807"/>
    </source>
</evidence>
<keyword evidence="1" id="KW-0812">Transmembrane</keyword>
<reference evidence="2" key="1">
    <citation type="submission" date="2016-10" db="EMBL/GenBank/DDBJ databases">
        <authorList>
            <person name="Benchimol M."/>
            <person name="Almeida L.G."/>
            <person name="Vasconcelos A.T."/>
            <person name="Perreira-Neves A."/>
            <person name="Rosa I.A."/>
            <person name="Tasca T."/>
            <person name="Bogo M.R."/>
            <person name="de Souza W."/>
        </authorList>
    </citation>
    <scope>NUCLEOTIDE SEQUENCE [LARGE SCALE GENOMIC DNA]</scope>
    <source>
        <strain evidence="2">K</strain>
    </source>
</reference>
<feature type="transmembrane region" description="Helical" evidence="1">
    <location>
        <begin position="110"/>
        <end position="128"/>
    </location>
</feature>